<name>A0ABZ0JMW9_9XANT</name>
<protein>
    <submittedName>
        <fullName evidence="2">Uncharacterized protein</fullName>
    </submittedName>
</protein>
<proteinExistence type="predicted"/>
<evidence type="ECO:0000313" key="3">
    <source>
        <dbReference type="Proteomes" id="UP001302020"/>
    </source>
</evidence>
<evidence type="ECO:0000313" key="2">
    <source>
        <dbReference type="EMBL" id="WOS41151.1"/>
    </source>
</evidence>
<gene>
    <name evidence="2" type="ORF">QN243_01310</name>
</gene>
<keyword evidence="3" id="KW-1185">Reference proteome</keyword>
<accession>A0ABZ0JMW9</accession>
<evidence type="ECO:0000256" key="1">
    <source>
        <dbReference type="SAM" id="MobiDB-lite"/>
    </source>
</evidence>
<organism evidence="2 3">
    <name type="scientific">Xanthomonas rydalmerensis</name>
    <dbReference type="NCBI Taxonomy" id="3046274"/>
    <lineage>
        <taxon>Bacteria</taxon>
        <taxon>Pseudomonadati</taxon>
        <taxon>Pseudomonadota</taxon>
        <taxon>Gammaproteobacteria</taxon>
        <taxon>Lysobacterales</taxon>
        <taxon>Lysobacteraceae</taxon>
        <taxon>Xanthomonas</taxon>
    </lineage>
</organism>
<sequence>MALECGPSLIVRNRMRVDARLRFHCGRHALWDTRLQPGVSLDVPDLAYADIEIATCHLDPQTQVASRLSTRIDGGFGRSGVELPRLVAKVQCGAGGSGFAVAQEAHPDAQALGLLNLTGAEVRFHCRFLCTPFECVMNVPPQATHLLRLGHVQLTVTVDGLTTAGLPLLPWRSSAATIEPSHDSGEPRLQWSPAGP</sequence>
<dbReference type="RefSeq" id="WP_317844345.1">
    <property type="nucleotide sequence ID" value="NZ_CP126170.1"/>
</dbReference>
<feature type="region of interest" description="Disordered" evidence="1">
    <location>
        <begin position="177"/>
        <end position="196"/>
    </location>
</feature>
<dbReference type="Proteomes" id="UP001302020">
    <property type="component" value="Chromosome"/>
</dbReference>
<reference evidence="2 3" key="1">
    <citation type="submission" date="2023-05" db="EMBL/GenBank/DDBJ databases">
        <title>Xanthomonas rydalmerenesis sp. nov., a novel Xanthomonas species isolated from Fragaria x ananassa.</title>
        <authorList>
            <person name="McKnight D.J.E."/>
            <person name="Wong-Bajracharya J."/>
            <person name="Okoh E.B."/>
            <person name="Snijders F."/>
            <person name="Lidbetter F."/>
            <person name="Webster J."/>
            <person name="Djordjevic S.P."/>
            <person name="Bogema D.R."/>
            <person name="Chapman T.A."/>
        </authorList>
    </citation>
    <scope>NUCLEOTIDE SEQUENCE [LARGE SCALE GENOMIC DNA]</scope>
    <source>
        <strain evidence="2 3">DAR34883</strain>
    </source>
</reference>
<dbReference type="EMBL" id="CP126172">
    <property type="protein sequence ID" value="WOS41151.1"/>
    <property type="molecule type" value="Genomic_DNA"/>
</dbReference>